<sequence length="156" mass="17835">ILFLVLYVAWILFFWFRRWFKTDDDVITRHHIIHMKKLEEQQAAFEKMQKSCPKTVGSLTQRVSVSGDARVGQRAGAACTFAPFKLCLEGWICDSSSISVTDGRLECGDGWAILVMEGNSLILDTKSECKNKRWFINEKPFPKQVEATCGSIVRRN</sequence>
<dbReference type="AlphaFoldDB" id="A0AAN5CYN1"/>
<keyword evidence="2" id="KW-1185">Reference proteome</keyword>
<feature type="non-terminal residue" evidence="1">
    <location>
        <position position="156"/>
    </location>
</feature>
<dbReference type="EMBL" id="BTRK01000005">
    <property type="protein sequence ID" value="GMR53156.1"/>
    <property type="molecule type" value="Genomic_DNA"/>
</dbReference>
<proteinExistence type="predicted"/>
<organism evidence="1 2">
    <name type="scientific">Pristionchus mayeri</name>
    <dbReference type="NCBI Taxonomy" id="1317129"/>
    <lineage>
        <taxon>Eukaryota</taxon>
        <taxon>Metazoa</taxon>
        <taxon>Ecdysozoa</taxon>
        <taxon>Nematoda</taxon>
        <taxon>Chromadorea</taxon>
        <taxon>Rhabditida</taxon>
        <taxon>Rhabditina</taxon>
        <taxon>Diplogasteromorpha</taxon>
        <taxon>Diplogasteroidea</taxon>
        <taxon>Neodiplogasteridae</taxon>
        <taxon>Pristionchus</taxon>
    </lineage>
</organism>
<protein>
    <submittedName>
        <fullName evidence="1">Uncharacterized protein</fullName>
    </submittedName>
</protein>
<reference evidence="2" key="1">
    <citation type="submission" date="2022-10" db="EMBL/GenBank/DDBJ databases">
        <title>Genome assembly of Pristionchus species.</title>
        <authorList>
            <person name="Yoshida K."/>
            <person name="Sommer R.J."/>
        </authorList>
    </citation>
    <scope>NUCLEOTIDE SEQUENCE [LARGE SCALE GENOMIC DNA]</scope>
    <source>
        <strain evidence="2">RS5460</strain>
    </source>
</reference>
<feature type="non-terminal residue" evidence="1">
    <location>
        <position position="1"/>
    </location>
</feature>
<name>A0AAN5CYN1_9BILA</name>
<comment type="caution">
    <text evidence="1">The sequence shown here is derived from an EMBL/GenBank/DDBJ whole genome shotgun (WGS) entry which is preliminary data.</text>
</comment>
<accession>A0AAN5CYN1</accession>
<gene>
    <name evidence="1" type="ORF">PMAYCL1PPCAC_23351</name>
</gene>
<evidence type="ECO:0000313" key="2">
    <source>
        <dbReference type="Proteomes" id="UP001328107"/>
    </source>
</evidence>
<dbReference type="Proteomes" id="UP001328107">
    <property type="component" value="Unassembled WGS sequence"/>
</dbReference>
<evidence type="ECO:0000313" key="1">
    <source>
        <dbReference type="EMBL" id="GMR53156.1"/>
    </source>
</evidence>